<dbReference type="CDD" id="cd00267">
    <property type="entry name" value="ABC_ATPase"/>
    <property type="match status" value="1"/>
</dbReference>
<protein>
    <submittedName>
        <fullName evidence="3">AAA family ATPase</fullName>
    </submittedName>
</protein>
<feature type="domain" description="ATPase AAA-type core" evidence="2">
    <location>
        <begin position="163"/>
        <end position="315"/>
    </location>
</feature>
<sequence length="394" mass="44459">MIKALHMSNFKSLVQFRLPLPKFTVLIGMNGSGKTTILQAFDFVSQLMEGKVEQWLTSRSWSIGDLASKFSSSTNINGGVVYEWGGETLFWLQSLNRKEMACLTESVSVYKNKNYDTDIFKVKDRHYKIDDKESVPVTFTYQGSLLSQLRDSELTPPLKGLRDALKKIRSLELLSPHLMRQRTRDSTTDIGVGGERLSSFLHSFKGSSKGELLEILRKFYPRVVDFKTSPTKGGWKRLSITEDFDGKYVESEVRHINDGLLRVLALIAQTKTDKSLLLFDEVENGVNPEIVEKLVEILVNATQQIVVTTHSPMILNYLEDDIARHSVMFVYKNPKGITRVRPFFSISGIGEKLEVMGAGEAFVDTDLVDLTKRCVALDEAEEFAQRAKIGKTKA</sequence>
<dbReference type="GO" id="GO:0006302">
    <property type="term" value="P:double-strand break repair"/>
    <property type="evidence" value="ECO:0007669"/>
    <property type="project" value="TreeGrafter"/>
</dbReference>
<accession>A0A844DCW9</accession>
<reference evidence="3 4" key="1">
    <citation type="submission" date="2019-11" db="EMBL/GenBank/DDBJ databases">
        <title>Novel species isolated from a subtropical stream in China.</title>
        <authorList>
            <person name="Lu H."/>
        </authorList>
    </citation>
    <scope>NUCLEOTIDE SEQUENCE [LARGE SCALE GENOMIC DNA]</scope>
    <source>
        <strain evidence="3 4">FT26W</strain>
    </source>
</reference>
<dbReference type="GO" id="GO:0016887">
    <property type="term" value="F:ATP hydrolysis activity"/>
    <property type="evidence" value="ECO:0007669"/>
    <property type="project" value="InterPro"/>
</dbReference>
<dbReference type="InterPro" id="IPR041685">
    <property type="entry name" value="AAA_GajA/Old/RecF-like"/>
</dbReference>
<comment type="caution">
    <text evidence="3">The sequence shown here is derived from an EMBL/GenBank/DDBJ whole genome shotgun (WGS) entry which is preliminary data.</text>
</comment>
<dbReference type="RefSeq" id="WP_154358307.1">
    <property type="nucleotide sequence ID" value="NZ_WKJL01000009.1"/>
</dbReference>
<dbReference type="GO" id="GO:0005524">
    <property type="term" value="F:ATP binding"/>
    <property type="evidence" value="ECO:0007669"/>
    <property type="project" value="InterPro"/>
</dbReference>
<dbReference type="Pfam" id="PF13175">
    <property type="entry name" value="AAA_15"/>
    <property type="match status" value="1"/>
</dbReference>
<dbReference type="PANTHER" id="PTHR32182">
    <property type="entry name" value="DNA REPLICATION AND REPAIR PROTEIN RECF"/>
    <property type="match status" value="1"/>
</dbReference>
<dbReference type="Proteomes" id="UP000439986">
    <property type="component" value="Unassembled WGS sequence"/>
</dbReference>
<dbReference type="InterPro" id="IPR027417">
    <property type="entry name" value="P-loop_NTPase"/>
</dbReference>
<feature type="domain" description="Endonuclease GajA/Old nuclease/RecF-like AAA" evidence="1">
    <location>
        <begin position="1"/>
        <end position="46"/>
    </location>
</feature>
<dbReference type="PANTHER" id="PTHR32182:SF22">
    <property type="entry name" value="ATP-DEPENDENT ENDONUCLEASE, OLD FAMILY-RELATED"/>
    <property type="match status" value="1"/>
</dbReference>
<dbReference type="GO" id="GO:0000731">
    <property type="term" value="P:DNA synthesis involved in DNA repair"/>
    <property type="evidence" value="ECO:0007669"/>
    <property type="project" value="TreeGrafter"/>
</dbReference>
<proteinExistence type="predicted"/>
<evidence type="ECO:0000259" key="2">
    <source>
        <dbReference type="Pfam" id="PF13304"/>
    </source>
</evidence>
<evidence type="ECO:0000313" key="3">
    <source>
        <dbReference type="EMBL" id="MRW85274.1"/>
    </source>
</evidence>
<gene>
    <name evidence="3" type="ORF">GJ698_14410</name>
</gene>
<evidence type="ECO:0000259" key="1">
    <source>
        <dbReference type="Pfam" id="PF13175"/>
    </source>
</evidence>
<dbReference type="InterPro" id="IPR014555">
    <property type="entry name" value="RecF-like"/>
</dbReference>
<dbReference type="EMBL" id="WKJL01000009">
    <property type="protein sequence ID" value="MRW85274.1"/>
    <property type="molecule type" value="Genomic_DNA"/>
</dbReference>
<name>A0A844DCW9_9BURK</name>
<dbReference type="InterPro" id="IPR003959">
    <property type="entry name" value="ATPase_AAA_core"/>
</dbReference>
<dbReference type="SUPFAM" id="SSF52540">
    <property type="entry name" value="P-loop containing nucleoside triphosphate hydrolases"/>
    <property type="match status" value="1"/>
</dbReference>
<keyword evidence="4" id="KW-1185">Reference proteome</keyword>
<dbReference type="PIRSF" id="PIRSF029347">
    <property type="entry name" value="RecF"/>
    <property type="match status" value="1"/>
</dbReference>
<dbReference type="Pfam" id="PF13304">
    <property type="entry name" value="AAA_21"/>
    <property type="match status" value="1"/>
</dbReference>
<organism evidence="3 4">
    <name type="scientific">Duganella aquatilis</name>
    <dbReference type="NCBI Taxonomy" id="2666082"/>
    <lineage>
        <taxon>Bacteria</taxon>
        <taxon>Pseudomonadati</taxon>
        <taxon>Pseudomonadota</taxon>
        <taxon>Betaproteobacteria</taxon>
        <taxon>Burkholderiales</taxon>
        <taxon>Oxalobacteraceae</taxon>
        <taxon>Telluria group</taxon>
        <taxon>Duganella</taxon>
    </lineage>
</organism>
<evidence type="ECO:0000313" key="4">
    <source>
        <dbReference type="Proteomes" id="UP000439986"/>
    </source>
</evidence>
<dbReference type="Gene3D" id="3.40.50.300">
    <property type="entry name" value="P-loop containing nucleotide triphosphate hydrolases"/>
    <property type="match status" value="1"/>
</dbReference>
<dbReference type="AlphaFoldDB" id="A0A844DCW9"/>